<dbReference type="AlphaFoldDB" id="A0A9P7D887"/>
<accession>A0A9P7D887</accession>
<evidence type="ECO:0000259" key="4">
    <source>
        <dbReference type="Pfam" id="PF03372"/>
    </source>
</evidence>
<keyword evidence="5" id="KW-0255">Endonuclease</keyword>
<feature type="region of interest" description="Disordered" evidence="3">
    <location>
        <begin position="309"/>
        <end position="332"/>
    </location>
</feature>
<proteinExistence type="inferred from homology"/>
<comment type="caution">
    <text evidence="5">The sequence shown here is derived from an EMBL/GenBank/DDBJ whole genome shotgun (WGS) entry which is preliminary data.</text>
</comment>
<dbReference type="Pfam" id="PF03372">
    <property type="entry name" value="Exo_endo_phos"/>
    <property type="match status" value="1"/>
</dbReference>
<keyword evidence="2" id="KW-0378">Hydrolase</keyword>
<dbReference type="InterPro" id="IPR036691">
    <property type="entry name" value="Endo/exonu/phosph_ase_sf"/>
</dbReference>
<name>A0A9P7D887_9AGAM</name>
<sequence>MSQLQPRTLSPAFSRACSSRSLMETKRMFDYKPTPEQLALSEERRRQREAKKLQQQNAAHLPPMFLSRSWKSLPSTQTAPRSTIKVMSWNLLAQCLIRSNLFPTSSKALKTSHREPMIHAEILSHSADIMCMQEVDRLEKLSPVLEQAGYSSTYATGPGKQHGCLIAYKQNKYNRVDELIIEYDKQEVREDSSHPAARIGSSRITKNIGFMVALAEAGADHQGVIVATTHLFWHPAFTYERTRQAGILIREVLNYRQSMKLDHWPYIIAGDFNFAPDDPAYSLLVGDPLTEAQSQRLHMSRVIHITIDPTVPPTTKKADDEEGDGSEADPDRVINNSRVATSSDGLLSDLELTSLFTNGAKLRSAYDEGQRAQRDNGTLGDLYIFGDRVSSPPTRLGVHEPMWTSYTHYWKTTLDYIFFVDTPKHSITVAGYLNPHCTTDMETGLPQIGICGSDHVSLCAELLLS</sequence>
<protein>
    <submittedName>
        <fullName evidence="5">Endonuclease/exonuclease/phosphatase</fullName>
    </submittedName>
</protein>
<dbReference type="PANTHER" id="PTHR12121">
    <property type="entry name" value="CARBON CATABOLITE REPRESSOR PROTEIN 4"/>
    <property type="match status" value="1"/>
</dbReference>
<evidence type="ECO:0000313" key="5">
    <source>
        <dbReference type="EMBL" id="KAG1783855.1"/>
    </source>
</evidence>
<dbReference type="SUPFAM" id="SSF56219">
    <property type="entry name" value="DNase I-like"/>
    <property type="match status" value="1"/>
</dbReference>
<reference evidence="5" key="1">
    <citation type="journal article" date="2020" name="New Phytol.">
        <title>Comparative genomics reveals dynamic genome evolution in host specialist ectomycorrhizal fungi.</title>
        <authorList>
            <person name="Lofgren L.A."/>
            <person name="Nguyen N.H."/>
            <person name="Vilgalys R."/>
            <person name="Ruytinx J."/>
            <person name="Liao H.L."/>
            <person name="Branco S."/>
            <person name="Kuo A."/>
            <person name="LaButti K."/>
            <person name="Lipzen A."/>
            <person name="Andreopoulos W."/>
            <person name="Pangilinan J."/>
            <person name="Riley R."/>
            <person name="Hundley H."/>
            <person name="Na H."/>
            <person name="Barry K."/>
            <person name="Grigoriev I.V."/>
            <person name="Stajich J.E."/>
            <person name="Kennedy P.G."/>
        </authorList>
    </citation>
    <scope>NUCLEOTIDE SEQUENCE</scope>
    <source>
        <strain evidence="5">DOB743</strain>
    </source>
</reference>
<evidence type="ECO:0000256" key="2">
    <source>
        <dbReference type="ARBA" id="ARBA00022801"/>
    </source>
</evidence>
<organism evidence="5 6">
    <name type="scientific">Suillus placidus</name>
    <dbReference type="NCBI Taxonomy" id="48579"/>
    <lineage>
        <taxon>Eukaryota</taxon>
        <taxon>Fungi</taxon>
        <taxon>Dikarya</taxon>
        <taxon>Basidiomycota</taxon>
        <taxon>Agaricomycotina</taxon>
        <taxon>Agaricomycetes</taxon>
        <taxon>Agaricomycetidae</taxon>
        <taxon>Boletales</taxon>
        <taxon>Suillineae</taxon>
        <taxon>Suillaceae</taxon>
        <taxon>Suillus</taxon>
    </lineage>
</organism>
<evidence type="ECO:0000256" key="3">
    <source>
        <dbReference type="SAM" id="MobiDB-lite"/>
    </source>
</evidence>
<gene>
    <name evidence="5" type="ORF">EV702DRAFT_1055892</name>
</gene>
<dbReference type="OrthoDB" id="428734at2759"/>
<dbReference type="PANTHER" id="PTHR12121:SF45">
    <property type="entry name" value="NOCTURNIN"/>
    <property type="match status" value="1"/>
</dbReference>
<dbReference type="GO" id="GO:0004519">
    <property type="term" value="F:endonuclease activity"/>
    <property type="evidence" value="ECO:0007669"/>
    <property type="project" value="UniProtKB-KW"/>
</dbReference>
<evidence type="ECO:0000313" key="6">
    <source>
        <dbReference type="Proteomes" id="UP000714275"/>
    </source>
</evidence>
<dbReference type="EMBL" id="JABBWD010000001">
    <property type="protein sequence ID" value="KAG1783855.1"/>
    <property type="molecule type" value="Genomic_DNA"/>
</dbReference>
<dbReference type="InterPro" id="IPR005135">
    <property type="entry name" value="Endo/exonuclease/phosphatase"/>
</dbReference>
<comment type="similarity">
    <text evidence="1">Belongs to the CCR4/nocturin family.</text>
</comment>
<evidence type="ECO:0000256" key="1">
    <source>
        <dbReference type="ARBA" id="ARBA00010774"/>
    </source>
</evidence>
<dbReference type="GO" id="GO:0006139">
    <property type="term" value="P:nucleobase-containing compound metabolic process"/>
    <property type="evidence" value="ECO:0007669"/>
    <property type="project" value="UniProtKB-ARBA"/>
</dbReference>
<dbReference type="Gene3D" id="3.60.10.10">
    <property type="entry name" value="Endonuclease/exonuclease/phosphatase"/>
    <property type="match status" value="1"/>
</dbReference>
<keyword evidence="6" id="KW-1185">Reference proteome</keyword>
<feature type="domain" description="Endonuclease/exonuclease/phosphatase" evidence="4">
    <location>
        <begin position="87"/>
        <end position="455"/>
    </location>
</feature>
<dbReference type="Proteomes" id="UP000714275">
    <property type="component" value="Unassembled WGS sequence"/>
</dbReference>
<keyword evidence="5" id="KW-0540">Nuclease</keyword>
<dbReference type="GO" id="GO:0000175">
    <property type="term" value="F:3'-5'-RNA exonuclease activity"/>
    <property type="evidence" value="ECO:0007669"/>
    <property type="project" value="TreeGrafter"/>
</dbReference>
<dbReference type="InterPro" id="IPR050410">
    <property type="entry name" value="CCR4/nocturin_mRNA_transcr"/>
</dbReference>